<dbReference type="AlphaFoldDB" id="A0A6H2HAR3"/>
<dbReference type="GO" id="GO:0000455">
    <property type="term" value="P:enzyme-directed rRNA pseudouridine synthesis"/>
    <property type="evidence" value="ECO:0007669"/>
    <property type="project" value="TreeGrafter"/>
</dbReference>
<organism evidence="2 3">
    <name type="scientific">Polaromonas vacuolata</name>
    <dbReference type="NCBI Taxonomy" id="37448"/>
    <lineage>
        <taxon>Bacteria</taxon>
        <taxon>Pseudomonadati</taxon>
        <taxon>Pseudomonadota</taxon>
        <taxon>Betaproteobacteria</taxon>
        <taxon>Burkholderiales</taxon>
        <taxon>Comamonadaceae</taxon>
        <taxon>Polaromonas</taxon>
    </lineage>
</organism>
<dbReference type="Gene3D" id="3.30.2350.10">
    <property type="entry name" value="Pseudouridine synthase"/>
    <property type="match status" value="1"/>
</dbReference>
<dbReference type="GO" id="GO:0160151">
    <property type="term" value="F:tRNA pseudouridine(32) synthase activity"/>
    <property type="evidence" value="ECO:0007669"/>
    <property type="project" value="UniProtKB-EC"/>
</dbReference>
<gene>
    <name evidence="2" type="primary">rluA_2</name>
    <name evidence="2" type="ORF">HC248_02270</name>
</gene>
<dbReference type="PANTHER" id="PTHR21600:SF89">
    <property type="entry name" value="RIBOSOMAL LARGE SUBUNIT PSEUDOURIDINE SYNTHASE A"/>
    <property type="match status" value="1"/>
</dbReference>
<dbReference type="Pfam" id="PF00849">
    <property type="entry name" value="PseudoU_synth_2"/>
    <property type="match status" value="1"/>
</dbReference>
<dbReference type="Proteomes" id="UP000502041">
    <property type="component" value="Chromosome"/>
</dbReference>
<dbReference type="CDD" id="cd02869">
    <property type="entry name" value="PseudoU_synth_RluA_like"/>
    <property type="match status" value="1"/>
</dbReference>
<dbReference type="RefSeq" id="WP_168922539.1">
    <property type="nucleotide sequence ID" value="NZ_CP051461.1"/>
</dbReference>
<dbReference type="EC" id="5.4.99.28" evidence="2"/>
<dbReference type="InterPro" id="IPR006145">
    <property type="entry name" value="PsdUridine_synth_RsuA/RluA"/>
</dbReference>
<feature type="domain" description="Pseudouridine synthase RsuA/RluA-like" evidence="1">
    <location>
        <begin position="21"/>
        <end position="173"/>
    </location>
</feature>
<accession>A0A6H2HAR3</accession>
<evidence type="ECO:0000313" key="2">
    <source>
        <dbReference type="EMBL" id="QJC56959.1"/>
    </source>
</evidence>
<dbReference type="EMBL" id="CP051461">
    <property type="protein sequence ID" value="QJC56959.1"/>
    <property type="molecule type" value="Genomic_DNA"/>
</dbReference>
<dbReference type="InterPro" id="IPR050188">
    <property type="entry name" value="RluA_PseudoU_synthase"/>
</dbReference>
<dbReference type="GO" id="GO:0003723">
    <property type="term" value="F:RNA binding"/>
    <property type="evidence" value="ECO:0007669"/>
    <property type="project" value="InterPro"/>
</dbReference>
<keyword evidence="3" id="KW-1185">Reference proteome</keyword>
<reference evidence="2 3" key="1">
    <citation type="submission" date="2020-04" db="EMBL/GenBank/DDBJ databases">
        <title>Complete genome of a Psychrophilic, Marine, Gas Vacuolate Bacterium Polaromonas vacuolata KCTC 22033T.</title>
        <authorList>
            <person name="Hwang K."/>
            <person name="Kim K.M."/>
        </authorList>
    </citation>
    <scope>NUCLEOTIDE SEQUENCE [LARGE SCALE GENOMIC DNA]</scope>
    <source>
        <strain evidence="2 3">KCTC 22033</strain>
    </source>
</reference>
<dbReference type="KEGG" id="pvac:HC248_02270"/>
<dbReference type="PROSITE" id="PS01129">
    <property type="entry name" value="PSI_RLU"/>
    <property type="match status" value="1"/>
</dbReference>
<dbReference type="InterPro" id="IPR020103">
    <property type="entry name" value="PsdUridine_synth_cat_dom_sf"/>
</dbReference>
<dbReference type="InterPro" id="IPR006224">
    <property type="entry name" value="PsdUridine_synth_RluA-like_CS"/>
</dbReference>
<evidence type="ECO:0000259" key="1">
    <source>
        <dbReference type="Pfam" id="PF00849"/>
    </source>
</evidence>
<dbReference type="PANTHER" id="PTHR21600">
    <property type="entry name" value="MITOCHONDRIAL RNA PSEUDOURIDINE SYNTHASE"/>
    <property type="match status" value="1"/>
</dbReference>
<sequence length="222" mass="24734">MPPSFNNAADSLQVLYVDASLLVLNKPSGLLCVPGRGEDKQDCLSRRAQQLYPDALVVHRLDMSTSGLLLMARGPTMQRALSKLFETRQIHKRYIAIVNGKPIPDSEQEWSLIDLAIAADWLRRPLRVIDADLGKPSQTRWKILTHDAAAQTTQLELEPLTGRSHQLRLHLQAIGHPILGDALYAPESVQALSARLLLHATALSFVHPETTQNMVFECPPDW</sequence>
<name>A0A6H2HAR3_9BURK</name>
<proteinExistence type="predicted"/>
<evidence type="ECO:0000313" key="3">
    <source>
        <dbReference type="Proteomes" id="UP000502041"/>
    </source>
</evidence>
<protein>
    <submittedName>
        <fullName evidence="2">Ribosomal large subunit pseudouridine synthase A</fullName>
        <ecNumber evidence="2">5.4.99.28</ecNumber>
    </submittedName>
</protein>
<dbReference type="SUPFAM" id="SSF55120">
    <property type="entry name" value="Pseudouridine synthase"/>
    <property type="match status" value="1"/>
</dbReference>
<keyword evidence="2" id="KW-0413">Isomerase</keyword>